<evidence type="ECO:0000313" key="3">
    <source>
        <dbReference type="EMBL" id="GLS83505.1"/>
    </source>
</evidence>
<comment type="caution">
    <text evidence="3">The sequence shown here is derived from an EMBL/GenBank/DDBJ whole genome shotgun (WGS) entry which is preliminary data.</text>
</comment>
<dbReference type="PANTHER" id="PTHR35369:SF3">
    <property type="entry name" value="TRANSLESION DNA SYNTHESIS-ASSOCIATED PROTEIN IMUA"/>
    <property type="match status" value="1"/>
</dbReference>
<dbReference type="AlphaFoldDB" id="A0AA37TQH3"/>
<dbReference type="Proteomes" id="UP001157439">
    <property type="component" value="Unassembled WGS sequence"/>
</dbReference>
<dbReference type="RefSeq" id="WP_158220660.1">
    <property type="nucleotide sequence ID" value="NZ_BSPO01000002.1"/>
</dbReference>
<dbReference type="InterPro" id="IPR004596">
    <property type="entry name" value="Cell_div_suppressor_SulA"/>
</dbReference>
<name>A0AA37TQH3_9GAMM</name>
<dbReference type="SUPFAM" id="SSF52540">
    <property type="entry name" value="P-loop containing nucleoside triphosphate hydrolases"/>
    <property type="match status" value="1"/>
</dbReference>
<feature type="region of interest" description="Disordered" evidence="2">
    <location>
        <begin position="150"/>
        <end position="171"/>
    </location>
</feature>
<dbReference type="Pfam" id="PF03846">
    <property type="entry name" value="SulA"/>
    <property type="match status" value="1"/>
</dbReference>
<reference evidence="3 4" key="1">
    <citation type="journal article" date="2014" name="Int. J. Syst. Evol. Microbiol.">
        <title>Complete genome sequence of Corynebacterium casei LMG S-19264T (=DSM 44701T), isolated from a smear-ripened cheese.</title>
        <authorList>
            <consortium name="US DOE Joint Genome Institute (JGI-PGF)"/>
            <person name="Walter F."/>
            <person name="Albersmeier A."/>
            <person name="Kalinowski J."/>
            <person name="Ruckert C."/>
        </authorList>
    </citation>
    <scope>NUCLEOTIDE SEQUENCE [LARGE SCALE GENOMIC DNA]</scope>
    <source>
        <strain evidence="3 4">NBRC 112785</strain>
    </source>
</reference>
<evidence type="ECO:0000256" key="2">
    <source>
        <dbReference type="SAM" id="MobiDB-lite"/>
    </source>
</evidence>
<proteinExistence type="predicted"/>
<dbReference type="Gene3D" id="3.40.50.300">
    <property type="entry name" value="P-loop containing nucleotide triphosphate hydrolases"/>
    <property type="match status" value="1"/>
</dbReference>
<dbReference type="GO" id="GO:0009432">
    <property type="term" value="P:SOS response"/>
    <property type="evidence" value="ECO:0007669"/>
    <property type="project" value="InterPro"/>
</dbReference>
<gene>
    <name evidence="3" type="primary">sulA</name>
    <name evidence="3" type="ORF">GCM10007894_14820</name>
</gene>
<organism evidence="3 4">
    <name type="scientific">Paraferrimonas haliotis</name>
    <dbReference type="NCBI Taxonomy" id="2013866"/>
    <lineage>
        <taxon>Bacteria</taxon>
        <taxon>Pseudomonadati</taxon>
        <taxon>Pseudomonadota</taxon>
        <taxon>Gammaproteobacteria</taxon>
        <taxon>Alteromonadales</taxon>
        <taxon>Ferrimonadaceae</taxon>
        <taxon>Paraferrimonas</taxon>
    </lineage>
</organism>
<keyword evidence="1" id="KW-0227">DNA damage</keyword>
<keyword evidence="4" id="KW-1185">Reference proteome</keyword>
<evidence type="ECO:0000256" key="1">
    <source>
        <dbReference type="ARBA" id="ARBA00022763"/>
    </source>
</evidence>
<dbReference type="EMBL" id="BSPO01000002">
    <property type="protein sequence ID" value="GLS83505.1"/>
    <property type="molecule type" value="Genomic_DNA"/>
</dbReference>
<dbReference type="InterPro" id="IPR050356">
    <property type="entry name" value="SulA_CellDiv_inhibitor"/>
</dbReference>
<feature type="compositionally biased region" description="Polar residues" evidence="2">
    <location>
        <begin position="160"/>
        <end position="171"/>
    </location>
</feature>
<dbReference type="PANTHER" id="PTHR35369">
    <property type="entry name" value="BLR3025 PROTEIN-RELATED"/>
    <property type="match status" value="1"/>
</dbReference>
<dbReference type="InterPro" id="IPR027417">
    <property type="entry name" value="P-loop_NTPase"/>
</dbReference>
<evidence type="ECO:0000313" key="4">
    <source>
        <dbReference type="Proteomes" id="UP001157439"/>
    </source>
</evidence>
<protein>
    <submittedName>
        <fullName evidence="3">Cell division inhibitor SulA</fullName>
    </submittedName>
</protein>
<dbReference type="GO" id="GO:0006281">
    <property type="term" value="P:DNA repair"/>
    <property type="evidence" value="ECO:0007669"/>
    <property type="project" value="TreeGrafter"/>
</dbReference>
<accession>A0AA37TQH3</accession>
<dbReference type="GO" id="GO:0051782">
    <property type="term" value="P:negative regulation of cell division"/>
    <property type="evidence" value="ECO:0007669"/>
    <property type="project" value="InterPro"/>
</dbReference>
<sequence length="171" mass="18492">MSNVLGQASRHPGLWQITSNEATVRQQPIINPVSVSQEGIAEFKQLAPSLANLSISGQWLVLVAPPSWQYKQMLLEAGVAMGNVLLVHPKDEVDALWAVEQALTCGTCSAVVAWTDALPSRDIKRLQLATRNASAPAFLMQAHQNVNTHLPDGQDKSVVMSHSTSKVSPLH</sequence>